<dbReference type="PANTHER" id="PTHR38788">
    <property type="entry name" value="CLR5 DOMAIN-CONTAINING PROTEIN"/>
    <property type="match status" value="1"/>
</dbReference>
<organism evidence="2 3">
    <name type="scientific">Coniochaeta hoffmannii</name>
    <dbReference type="NCBI Taxonomy" id="91930"/>
    <lineage>
        <taxon>Eukaryota</taxon>
        <taxon>Fungi</taxon>
        <taxon>Dikarya</taxon>
        <taxon>Ascomycota</taxon>
        <taxon>Pezizomycotina</taxon>
        <taxon>Sordariomycetes</taxon>
        <taxon>Sordariomycetidae</taxon>
        <taxon>Coniochaetales</taxon>
        <taxon>Coniochaetaceae</taxon>
        <taxon>Coniochaeta</taxon>
    </lineage>
</organism>
<dbReference type="PANTHER" id="PTHR38788:SF3">
    <property type="entry name" value="CLR5 DOMAIN-CONTAINING PROTEIN"/>
    <property type="match status" value="1"/>
</dbReference>
<reference evidence="2" key="1">
    <citation type="submission" date="2022-07" db="EMBL/GenBank/DDBJ databases">
        <title>Fungi with potential for degradation of polypropylene.</title>
        <authorList>
            <person name="Gostincar C."/>
        </authorList>
    </citation>
    <scope>NUCLEOTIDE SEQUENCE</scope>
    <source>
        <strain evidence="2">EXF-13287</strain>
    </source>
</reference>
<feature type="domain" description="Clr5" evidence="1">
    <location>
        <begin position="13"/>
        <end position="65"/>
    </location>
</feature>
<comment type="caution">
    <text evidence="2">The sequence shown here is derived from an EMBL/GenBank/DDBJ whole genome shotgun (WGS) entry which is preliminary data.</text>
</comment>
<proteinExistence type="predicted"/>
<dbReference type="Pfam" id="PF14420">
    <property type="entry name" value="Clr5"/>
    <property type="match status" value="1"/>
</dbReference>
<accession>A0AA38VJM4</accession>
<dbReference type="EMBL" id="JANBVN010000054">
    <property type="protein sequence ID" value="KAJ9155876.1"/>
    <property type="molecule type" value="Genomic_DNA"/>
</dbReference>
<keyword evidence="3" id="KW-1185">Reference proteome</keyword>
<dbReference type="AlphaFoldDB" id="A0AA38VJM4"/>
<sequence length="488" mass="56759">MSTPPARKQWAKPEDWEKVKPLIKELYKDELKPLKEVISIMENEHQFFATQRMYKTKLREWGLSKYIRATEAVAIIKAMEERLAAGKSSQVVLRGEKVDMDRIKNYVRRNRNRGRLERMLIEEKKASDDVERELICRTPSPSPDLRSPTPGGPLGPAEDLYRSIFVYVDGSFASRTWFIGMDGAMRSLTGDPDLYQVNFKDLWNRVDMASQLIGKVERLDLVKLLDPAFAYMVNVVQDLYPRSIPFMLSAFESLYDRGRSDLVTMFLKQIVGLSEVILGREHPHTRIWQQLQTIYADEHVEIMERLFLLLLNQLRQQKQRSDHLEIAVYNDYCDCILIKRDLETQERSMRREVERIQARRVKNFQVSLLVLRHATAVKDLALQQKRYADAAVSMDILRDYGDWDGAHGLQARAEAALASEDFLAAESFYREATEHIDINPQFKDESWANQMLSKLEGLLIRNGKEDEAKKVSQARLDRIARLEVEFSR</sequence>
<dbReference type="Proteomes" id="UP001174691">
    <property type="component" value="Unassembled WGS sequence"/>
</dbReference>
<evidence type="ECO:0000313" key="3">
    <source>
        <dbReference type="Proteomes" id="UP001174691"/>
    </source>
</evidence>
<protein>
    <recommendedName>
        <fullName evidence="1">Clr5 domain-containing protein</fullName>
    </recommendedName>
</protein>
<evidence type="ECO:0000313" key="2">
    <source>
        <dbReference type="EMBL" id="KAJ9155876.1"/>
    </source>
</evidence>
<gene>
    <name evidence="2" type="ORF">NKR19_g4403</name>
</gene>
<name>A0AA38VJM4_9PEZI</name>
<dbReference type="InterPro" id="IPR025676">
    <property type="entry name" value="Clr5_dom"/>
</dbReference>
<evidence type="ECO:0000259" key="1">
    <source>
        <dbReference type="Pfam" id="PF14420"/>
    </source>
</evidence>